<dbReference type="InterPro" id="IPR000524">
    <property type="entry name" value="Tscrpt_reg_HTH_GntR"/>
</dbReference>
<dbReference type="Gene3D" id="1.10.10.10">
    <property type="entry name" value="Winged helix-like DNA-binding domain superfamily/Winged helix DNA-binding domain"/>
    <property type="match status" value="1"/>
</dbReference>
<gene>
    <name evidence="5" type="ORF">EFY87_11205</name>
</gene>
<dbReference type="Gene3D" id="1.20.120.530">
    <property type="entry name" value="GntR ligand-binding domain-like"/>
    <property type="match status" value="1"/>
</dbReference>
<dbReference type="RefSeq" id="WP_123271553.1">
    <property type="nucleotide sequence ID" value="NZ_RJJQ01000010.1"/>
</dbReference>
<dbReference type="Pfam" id="PF00392">
    <property type="entry name" value="GntR"/>
    <property type="match status" value="1"/>
</dbReference>
<dbReference type="SUPFAM" id="SSF48008">
    <property type="entry name" value="GntR ligand-binding domain-like"/>
    <property type="match status" value="1"/>
</dbReference>
<keyword evidence="2" id="KW-0238">DNA-binding</keyword>
<dbReference type="PANTHER" id="PTHR43537">
    <property type="entry name" value="TRANSCRIPTIONAL REGULATOR, GNTR FAMILY"/>
    <property type="match status" value="1"/>
</dbReference>
<dbReference type="SMART" id="SM00345">
    <property type="entry name" value="HTH_GNTR"/>
    <property type="match status" value="1"/>
</dbReference>
<dbReference type="OrthoDB" id="8680240at2"/>
<accession>A0A3M9M951</accession>
<dbReference type="InterPro" id="IPR036390">
    <property type="entry name" value="WH_DNA-bd_sf"/>
</dbReference>
<dbReference type="PRINTS" id="PR00035">
    <property type="entry name" value="HTHGNTR"/>
</dbReference>
<dbReference type="Pfam" id="PF07729">
    <property type="entry name" value="FCD"/>
    <property type="match status" value="1"/>
</dbReference>
<dbReference type="InterPro" id="IPR036388">
    <property type="entry name" value="WH-like_DNA-bd_sf"/>
</dbReference>
<dbReference type="GO" id="GO:0003700">
    <property type="term" value="F:DNA-binding transcription factor activity"/>
    <property type="evidence" value="ECO:0007669"/>
    <property type="project" value="InterPro"/>
</dbReference>
<dbReference type="EMBL" id="RJJQ01000010">
    <property type="protein sequence ID" value="RNI21707.1"/>
    <property type="molecule type" value="Genomic_DNA"/>
</dbReference>
<organism evidence="5 6">
    <name type="scientific">Flexivirga caeni</name>
    <dbReference type="NCBI Taxonomy" id="2294115"/>
    <lineage>
        <taxon>Bacteria</taxon>
        <taxon>Bacillati</taxon>
        <taxon>Actinomycetota</taxon>
        <taxon>Actinomycetes</taxon>
        <taxon>Micrococcales</taxon>
        <taxon>Dermacoccaceae</taxon>
        <taxon>Flexivirga</taxon>
    </lineage>
</organism>
<dbReference type="AlphaFoldDB" id="A0A3M9M951"/>
<dbReference type="Proteomes" id="UP000271678">
    <property type="component" value="Unassembled WGS sequence"/>
</dbReference>
<dbReference type="CDD" id="cd07377">
    <property type="entry name" value="WHTH_GntR"/>
    <property type="match status" value="1"/>
</dbReference>
<keyword evidence="6" id="KW-1185">Reference proteome</keyword>
<evidence type="ECO:0000259" key="4">
    <source>
        <dbReference type="PROSITE" id="PS50949"/>
    </source>
</evidence>
<proteinExistence type="predicted"/>
<evidence type="ECO:0000256" key="1">
    <source>
        <dbReference type="ARBA" id="ARBA00023015"/>
    </source>
</evidence>
<evidence type="ECO:0000313" key="5">
    <source>
        <dbReference type="EMBL" id="RNI21707.1"/>
    </source>
</evidence>
<evidence type="ECO:0000256" key="3">
    <source>
        <dbReference type="ARBA" id="ARBA00023163"/>
    </source>
</evidence>
<dbReference type="SUPFAM" id="SSF46785">
    <property type="entry name" value="Winged helix' DNA-binding domain"/>
    <property type="match status" value="1"/>
</dbReference>
<keyword evidence="3" id="KW-0804">Transcription</keyword>
<keyword evidence="1" id="KW-0805">Transcription regulation</keyword>
<dbReference type="PROSITE" id="PS50949">
    <property type="entry name" value="HTH_GNTR"/>
    <property type="match status" value="1"/>
</dbReference>
<dbReference type="SMART" id="SM00895">
    <property type="entry name" value="FCD"/>
    <property type="match status" value="1"/>
</dbReference>
<reference evidence="5 6" key="1">
    <citation type="submission" date="2018-11" db="EMBL/GenBank/DDBJ databases">
        <title>Draft genome of Simplicispira Flexivirga sp. BO-16.</title>
        <authorList>
            <person name="Im W.T."/>
        </authorList>
    </citation>
    <scope>NUCLEOTIDE SEQUENCE [LARGE SCALE GENOMIC DNA]</scope>
    <source>
        <strain evidence="5 6">BO-16</strain>
    </source>
</reference>
<name>A0A3M9M951_9MICO</name>
<evidence type="ECO:0000256" key="2">
    <source>
        <dbReference type="ARBA" id="ARBA00023125"/>
    </source>
</evidence>
<comment type="caution">
    <text evidence="5">The sequence shown here is derived from an EMBL/GenBank/DDBJ whole genome shotgun (WGS) entry which is preliminary data.</text>
</comment>
<evidence type="ECO:0000313" key="6">
    <source>
        <dbReference type="Proteomes" id="UP000271678"/>
    </source>
</evidence>
<feature type="domain" description="HTH gntR-type" evidence="4">
    <location>
        <begin position="1"/>
        <end position="68"/>
    </location>
</feature>
<dbReference type="InterPro" id="IPR011711">
    <property type="entry name" value="GntR_C"/>
</dbReference>
<dbReference type="PANTHER" id="PTHR43537:SF24">
    <property type="entry name" value="GLUCONATE OPERON TRANSCRIPTIONAL REPRESSOR"/>
    <property type="match status" value="1"/>
</dbReference>
<dbReference type="InterPro" id="IPR008920">
    <property type="entry name" value="TF_FadR/GntR_C"/>
</dbReference>
<dbReference type="GO" id="GO:0003677">
    <property type="term" value="F:DNA binding"/>
    <property type="evidence" value="ECO:0007669"/>
    <property type="project" value="UniProtKB-KW"/>
</dbReference>
<protein>
    <submittedName>
        <fullName evidence="5">GntR family transcriptional regulator</fullName>
    </submittedName>
</protein>
<sequence>MSASDKAYEHVKTGILAGDIPPGTFVTEGRLAEEIGVSRTPVREALLRLQAEGMVELFPKKGALVTAPTPRETQEIFEARALIEEWAAAQMWPRRADAIPALRAHLDEMADLMRTGDVSAFSAADRAFHEVIVDAGSNSVISRQYSHLRDRQIVIVAGNLRGDKPRMTASLRQHRELLHLLESGTKSQFVRACREHVDYAVGLAGTR</sequence>